<keyword evidence="4" id="KW-1185">Reference proteome</keyword>
<evidence type="ECO:0000259" key="2">
    <source>
        <dbReference type="Pfam" id="PF25597"/>
    </source>
</evidence>
<feature type="region of interest" description="Disordered" evidence="1">
    <location>
        <begin position="186"/>
        <end position="219"/>
    </location>
</feature>
<proteinExistence type="predicted"/>
<dbReference type="InterPro" id="IPR057670">
    <property type="entry name" value="SH3_retrovirus"/>
</dbReference>
<feature type="compositionally biased region" description="Acidic residues" evidence="1">
    <location>
        <begin position="196"/>
        <end position="211"/>
    </location>
</feature>
<accession>A0A0L7LP24</accession>
<evidence type="ECO:0000313" key="3">
    <source>
        <dbReference type="EMBL" id="KOB77165.1"/>
    </source>
</evidence>
<dbReference type="Pfam" id="PF25597">
    <property type="entry name" value="SH3_retrovirus"/>
    <property type="match status" value="1"/>
</dbReference>
<dbReference type="AlphaFoldDB" id="A0A0L7LP24"/>
<reference evidence="3 4" key="1">
    <citation type="journal article" date="2015" name="Genome Biol. Evol.">
        <title>The genome of winter moth (Operophtera brumata) provides a genomic perspective on sexual dimorphism and phenology.</title>
        <authorList>
            <person name="Derks M.F."/>
            <person name="Smit S."/>
            <person name="Salis L."/>
            <person name="Schijlen E."/>
            <person name="Bossers A."/>
            <person name="Mateman C."/>
            <person name="Pijl A.S."/>
            <person name="de Ridder D."/>
            <person name="Groenen M.A."/>
            <person name="Visser M.E."/>
            <person name="Megens H.J."/>
        </authorList>
    </citation>
    <scope>NUCLEOTIDE SEQUENCE [LARGE SCALE GENOMIC DNA]</scope>
    <source>
        <strain evidence="3">WM2013NL</strain>
        <tissue evidence="3">Head and thorax</tissue>
    </source>
</reference>
<protein>
    <submittedName>
        <fullName evidence="3">Retrovirus-related Pol polyprotein from transposon TNT 1-94</fullName>
    </submittedName>
</protein>
<evidence type="ECO:0000256" key="1">
    <source>
        <dbReference type="SAM" id="MobiDB-lite"/>
    </source>
</evidence>
<evidence type="ECO:0000313" key="4">
    <source>
        <dbReference type="Proteomes" id="UP000037510"/>
    </source>
</evidence>
<feature type="domain" description="Retroviral polymerase SH3-like" evidence="2">
    <location>
        <begin position="103"/>
        <end position="160"/>
    </location>
</feature>
<gene>
    <name evidence="3" type="ORF">OBRU01_02637</name>
</gene>
<comment type="caution">
    <text evidence="3">The sequence shown here is derived from an EMBL/GenBank/DDBJ whole genome shotgun (WGS) entry which is preliminary data.</text>
</comment>
<organism evidence="3 4">
    <name type="scientific">Operophtera brumata</name>
    <name type="common">Winter moth</name>
    <name type="synonym">Phalaena brumata</name>
    <dbReference type="NCBI Taxonomy" id="104452"/>
    <lineage>
        <taxon>Eukaryota</taxon>
        <taxon>Metazoa</taxon>
        <taxon>Ecdysozoa</taxon>
        <taxon>Arthropoda</taxon>
        <taxon>Hexapoda</taxon>
        <taxon>Insecta</taxon>
        <taxon>Pterygota</taxon>
        <taxon>Neoptera</taxon>
        <taxon>Endopterygota</taxon>
        <taxon>Lepidoptera</taxon>
        <taxon>Glossata</taxon>
        <taxon>Ditrysia</taxon>
        <taxon>Geometroidea</taxon>
        <taxon>Geometridae</taxon>
        <taxon>Larentiinae</taxon>
        <taxon>Operophtera</taxon>
    </lineage>
</organism>
<dbReference type="EMBL" id="JTDY01000439">
    <property type="protein sequence ID" value="KOB77165.1"/>
    <property type="molecule type" value="Genomic_DNA"/>
</dbReference>
<sequence>MYICKDNLNTIPTYYKKWFLKMPNNYVLKAVSIRDNWNEEDLKKAGNGDREEDNCRRCRKNYCRTQLVEDWLQCLRKGQEINWPSPPLPDITPGHSGRDGQSALIQVPACQRKKLDLKTKEVIFVGYSEDPNGYYFRDSSNPRSVQKSRDVTFFEDNFSQLKGNAVESVKQEPIILFDEQKQDETVVHQENNSICSDDENDYNSAESEETTSSEREEPAVDQQLQNLFYNRIPNITINGIRNISPDALKGLAERGCVSYHFSTPGVNG</sequence>
<dbReference type="Proteomes" id="UP000037510">
    <property type="component" value="Unassembled WGS sequence"/>
</dbReference>
<name>A0A0L7LP24_OPEBR</name>